<evidence type="ECO:0000313" key="3">
    <source>
        <dbReference type="Proteomes" id="UP000612956"/>
    </source>
</evidence>
<keyword evidence="2" id="KW-0560">Oxidoreductase</keyword>
<dbReference type="InterPro" id="IPR007138">
    <property type="entry name" value="ABM_dom"/>
</dbReference>
<dbReference type="SUPFAM" id="SSF54909">
    <property type="entry name" value="Dimeric alpha+beta barrel"/>
    <property type="match status" value="1"/>
</dbReference>
<dbReference type="EMBL" id="BMMW01000004">
    <property type="protein sequence ID" value="GGK64842.1"/>
    <property type="molecule type" value="Genomic_DNA"/>
</dbReference>
<reference evidence="2" key="2">
    <citation type="submission" date="2020-09" db="EMBL/GenBank/DDBJ databases">
        <authorList>
            <person name="Sun Q."/>
            <person name="Zhou Y."/>
        </authorList>
    </citation>
    <scope>NUCLEOTIDE SEQUENCE</scope>
    <source>
        <strain evidence="2">CGMCC 4.7278</strain>
    </source>
</reference>
<name>A0A917QS14_9NOCA</name>
<evidence type="ECO:0000313" key="2">
    <source>
        <dbReference type="EMBL" id="GGK64842.1"/>
    </source>
</evidence>
<dbReference type="RefSeq" id="WP_188830671.1">
    <property type="nucleotide sequence ID" value="NZ_BMMW01000004.1"/>
</dbReference>
<organism evidence="2 3">
    <name type="scientific">Nocardia camponoti</name>
    <dbReference type="NCBI Taxonomy" id="1616106"/>
    <lineage>
        <taxon>Bacteria</taxon>
        <taxon>Bacillati</taxon>
        <taxon>Actinomycetota</taxon>
        <taxon>Actinomycetes</taxon>
        <taxon>Mycobacteriales</taxon>
        <taxon>Nocardiaceae</taxon>
        <taxon>Nocardia</taxon>
    </lineage>
</organism>
<keyword evidence="2" id="KW-0503">Monooxygenase</keyword>
<keyword evidence="3" id="KW-1185">Reference proteome</keyword>
<dbReference type="Gene3D" id="3.30.70.100">
    <property type="match status" value="1"/>
</dbReference>
<gene>
    <name evidence="2" type="ORF">GCM10011591_41360</name>
</gene>
<dbReference type="AlphaFoldDB" id="A0A917QS14"/>
<dbReference type="GO" id="GO:0004497">
    <property type="term" value="F:monooxygenase activity"/>
    <property type="evidence" value="ECO:0007669"/>
    <property type="project" value="UniProtKB-KW"/>
</dbReference>
<evidence type="ECO:0000259" key="1">
    <source>
        <dbReference type="PROSITE" id="PS51725"/>
    </source>
</evidence>
<reference evidence="2" key="1">
    <citation type="journal article" date="2014" name="Int. J. Syst. Evol. Microbiol.">
        <title>Complete genome sequence of Corynebacterium casei LMG S-19264T (=DSM 44701T), isolated from a smear-ripened cheese.</title>
        <authorList>
            <consortium name="US DOE Joint Genome Institute (JGI-PGF)"/>
            <person name="Walter F."/>
            <person name="Albersmeier A."/>
            <person name="Kalinowski J."/>
            <person name="Ruckert C."/>
        </authorList>
    </citation>
    <scope>NUCLEOTIDE SEQUENCE</scope>
    <source>
        <strain evidence="2">CGMCC 4.7278</strain>
    </source>
</reference>
<feature type="domain" description="ABM" evidence="1">
    <location>
        <begin position="20"/>
        <end position="111"/>
    </location>
</feature>
<accession>A0A917QS14</accession>
<dbReference type="Pfam" id="PF03992">
    <property type="entry name" value="ABM"/>
    <property type="match status" value="1"/>
</dbReference>
<protein>
    <submittedName>
        <fullName evidence="2">Antibiotic biosynthesis monooxygenase</fullName>
    </submittedName>
</protein>
<dbReference type="PROSITE" id="PS51725">
    <property type="entry name" value="ABM"/>
    <property type="match status" value="1"/>
</dbReference>
<comment type="caution">
    <text evidence="2">The sequence shown here is derived from an EMBL/GenBank/DDBJ whole genome shotgun (WGS) entry which is preliminary data.</text>
</comment>
<dbReference type="Proteomes" id="UP000612956">
    <property type="component" value="Unassembled WGS sequence"/>
</dbReference>
<dbReference type="InterPro" id="IPR011008">
    <property type="entry name" value="Dimeric_a/b-barrel"/>
</dbReference>
<proteinExistence type="predicted"/>
<sequence>MSETPKANGTTEIRVGQEVATLVNTFSVDPERQDEFVRAWVEHTEKTMRHRPGFISANLHASVDGERVMNYAQWRSQADLQAALADPEVAREIVELGKFATGRDPRFYRVVSVHTA</sequence>